<evidence type="ECO:0000313" key="1">
    <source>
        <dbReference type="EMBL" id="PTD98206.1"/>
    </source>
</evidence>
<reference evidence="1 2" key="2">
    <citation type="submission" date="2018-04" db="EMBL/GenBank/DDBJ databases">
        <title>Thauera lacus sp. nov., isolated from an saline lake in Inner Mongolia, China.</title>
        <authorList>
            <person name="Liang Q.-Y."/>
        </authorList>
    </citation>
    <scope>NUCLEOTIDE SEQUENCE [LARGE SCALE GENOMIC DNA]</scope>
    <source>
        <strain evidence="1 2">D20</strain>
    </source>
</reference>
<dbReference type="RefSeq" id="WP_107491966.1">
    <property type="nucleotide sequence ID" value="NZ_PZKC01000001.1"/>
</dbReference>
<protein>
    <submittedName>
        <fullName evidence="1">Uncharacterized protein</fullName>
    </submittedName>
</protein>
<sequence>MQLDLFSDSRDVMLRNDLIDALRSRDVGAGGRALAALAAEYPTDATLRPAQNLLGVLKAEVTPFATHAEAIQAVAAFEHAPRADAISLFGEGPAGHWLRPVRLALAQAATHLPYSAQAPDAHATGLYLRAGDWTAAEHHVNTIPAWRRIPVPLAWAAEACFHLHGLDKAWPLLAELAWLDAARFAALTQALPAPALARLLHRYAREHAATAADFAWFPAWALVAHPELRTVLQGARTPQHCAPELACHLVAELLILERQGRHHDIVEQRKRLRALNPELFAFYMQTRA</sequence>
<dbReference type="EMBL" id="PZKC01000001">
    <property type="protein sequence ID" value="PTD98206.1"/>
    <property type="molecule type" value="Genomic_DNA"/>
</dbReference>
<reference evidence="1 2" key="1">
    <citation type="submission" date="2018-03" db="EMBL/GenBank/DDBJ databases">
        <authorList>
            <person name="Keele B.F."/>
        </authorList>
    </citation>
    <scope>NUCLEOTIDE SEQUENCE [LARGE SCALE GENOMIC DNA]</scope>
    <source>
        <strain evidence="1 2">D20</strain>
    </source>
</reference>
<organism evidence="1 2">
    <name type="scientific">Pseudothauera lacus</name>
    <dbReference type="NCBI Taxonomy" id="2136175"/>
    <lineage>
        <taxon>Bacteria</taxon>
        <taxon>Pseudomonadati</taxon>
        <taxon>Pseudomonadota</taxon>
        <taxon>Betaproteobacteria</taxon>
        <taxon>Rhodocyclales</taxon>
        <taxon>Zoogloeaceae</taxon>
        <taxon>Pseudothauera</taxon>
    </lineage>
</organism>
<dbReference type="OrthoDB" id="8854508at2"/>
<keyword evidence="2" id="KW-1185">Reference proteome</keyword>
<gene>
    <name evidence="1" type="ORF">C8261_01995</name>
</gene>
<name>A0A2T4IKE2_9RHOO</name>
<dbReference type="Proteomes" id="UP000241193">
    <property type="component" value="Unassembled WGS sequence"/>
</dbReference>
<proteinExistence type="predicted"/>
<comment type="caution">
    <text evidence="1">The sequence shown here is derived from an EMBL/GenBank/DDBJ whole genome shotgun (WGS) entry which is preliminary data.</text>
</comment>
<dbReference type="AlphaFoldDB" id="A0A2T4IKE2"/>
<evidence type="ECO:0000313" key="2">
    <source>
        <dbReference type="Proteomes" id="UP000241193"/>
    </source>
</evidence>
<accession>A0A2T4IKE2</accession>